<organism evidence="12 13">
    <name type="scientific">candidate division WWE3 bacterium</name>
    <dbReference type="NCBI Taxonomy" id="2053526"/>
    <lineage>
        <taxon>Bacteria</taxon>
        <taxon>Katanobacteria</taxon>
    </lineage>
</organism>
<proteinExistence type="inferred from homology"/>
<dbReference type="InterPro" id="IPR001967">
    <property type="entry name" value="Peptidase_S11_N"/>
</dbReference>
<accession>A0A928Y6D9</accession>
<feature type="domain" description="Peptidase S11 D-alanyl-D-alanine carboxypeptidase A N-terminal" evidence="11">
    <location>
        <begin position="56"/>
        <end position="280"/>
    </location>
</feature>
<feature type="active site" description="Proton acceptor" evidence="7">
    <location>
        <position position="87"/>
    </location>
</feature>
<name>A0A928Y6D9_UNCKA</name>
<dbReference type="PANTHER" id="PTHR21581">
    <property type="entry name" value="D-ALANYL-D-ALANINE CARBOXYPEPTIDASE"/>
    <property type="match status" value="1"/>
</dbReference>
<dbReference type="Proteomes" id="UP000710385">
    <property type="component" value="Unassembled WGS sequence"/>
</dbReference>
<reference evidence="12" key="1">
    <citation type="submission" date="2020-05" db="EMBL/GenBank/DDBJ databases">
        <title>High-Quality Genomes of Partial-Nitritation/Anammox System by Hierarchical Clustering Based Hybrid Assembly.</title>
        <authorList>
            <person name="Liu L."/>
            <person name="Wang Y."/>
            <person name="Che Y."/>
            <person name="Chen Y."/>
            <person name="Xia Y."/>
            <person name="Luo R."/>
            <person name="Cheng S.H."/>
            <person name="Zheng C."/>
            <person name="Zhang T."/>
        </authorList>
    </citation>
    <scope>NUCLEOTIDE SEQUENCE</scope>
    <source>
        <strain evidence="12">H1_PAT1</strain>
    </source>
</reference>
<dbReference type="Gene3D" id="3.40.710.10">
    <property type="entry name" value="DD-peptidase/beta-lactamase superfamily"/>
    <property type="match status" value="1"/>
</dbReference>
<dbReference type="InterPro" id="IPR012338">
    <property type="entry name" value="Beta-lactam/transpept-like"/>
</dbReference>
<feature type="signal peptide" evidence="10">
    <location>
        <begin position="1"/>
        <end position="19"/>
    </location>
</feature>
<evidence type="ECO:0000256" key="10">
    <source>
        <dbReference type="SAM" id="SignalP"/>
    </source>
</evidence>
<evidence type="ECO:0000256" key="9">
    <source>
        <dbReference type="RuleBase" id="RU004016"/>
    </source>
</evidence>
<dbReference type="SUPFAM" id="SSF56601">
    <property type="entry name" value="beta-lactamase/transpeptidase-like"/>
    <property type="match status" value="1"/>
</dbReference>
<dbReference type="GO" id="GO:0008360">
    <property type="term" value="P:regulation of cell shape"/>
    <property type="evidence" value="ECO:0007669"/>
    <property type="project" value="UniProtKB-KW"/>
</dbReference>
<evidence type="ECO:0000256" key="8">
    <source>
        <dbReference type="PIRSR" id="PIRSR618044-2"/>
    </source>
</evidence>
<comment type="caution">
    <text evidence="12">The sequence shown here is derived from an EMBL/GenBank/DDBJ whole genome shotgun (WGS) entry which is preliminary data.</text>
</comment>
<keyword evidence="12" id="KW-0645">Protease</keyword>
<dbReference type="PRINTS" id="PR00725">
    <property type="entry name" value="DADACBPTASE1"/>
</dbReference>
<feature type="binding site" evidence="8">
    <location>
        <position position="249"/>
    </location>
    <ligand>
        <name>substrate</name>
    </ligand>
</feature>
<evidence type="ECO:0000256" key="2">
    <source>
        <dbReference type="ARBA" id="ARBA00022729"/>
    </source>
</evidence>
<keyword evidence="12" id="KW-0121">Carboxypeptidase</keyword>
<keyword evidence="2 10" id="KW-0732">Signal</keyword>
<evidence type="ECO:0000256" key="6">
    <source>
        <dbReference type="ARBA" id="ARBA00023316"/>
    </source>
</evidence>
<feature type="chain" id="PRO_5037219499" evidence="10">
    <location>
        <begin position="20"/>
        <end position="307"/>
    </location>
</feature>
<dbReference type="InterPro" id="IPR018044">
    <property type="entry name" value="Peptidase_S11"/>
</dbReference>
<keyword evidence="3" id="KW-0378">Hydrolase</keyword>
<dbReference type="EMBL" id="JABTTY010000001">
    <property type="protein sequence ID" value="MBE7525024.1"/>
    <property type="molecule type" value="Genomic_DNA"/>
</dbReference>
<feature type="active site" evidence="7">
    <location>
        <position position="139"/>
    </location>
</feature>
<dbReference type="Pfam" id="PF00768">
    <property type="entry name" value="Peptidase_S11"/>
    <property type="match status" value="1"/>
</dbReference>
<keyword evidence="5" id="KW-0573">Peptidoglycan synthesis</keyword>
<keyword evidence="6" id="KW-0961">Cell wall biogenesis/degradation</keyword>
<evidence type="ECO:0000256" key="1">
    <source>
        <dbReference type="ARBA" id="ARBA00007164"/>
    </source>
</evidence>
<keyword evidence="4" id="KW-0133">Cell shape</keyword>
<dbReference type="GO" id="GO:0006508">
    <property type="term" value="P:proteolysis"/>
    <property type="evidence" value="ECO:0007669"/>
    <property type="project" value="InterPro"/>
</dbReference>
<sequence>MTLNFLVSILAAVAMNANPAPEAVPANLGRFPRTASRIAALPPIRGKSDSLGVLTTAKSAIVVDVGSGAVLYAKDAEIPYPIASLTKLLAAMVILDQGLRESETITIQESDFDSIGRRYFRAGESMSRDDAFRAMLISSVNELANAFARTAPGGREAFLQAMREKAATLGLRHATFRDASGIDPSNAASASDVARLFRSATAYPLMRDITGSGGFDLRTAEGRSIQMKPTNELIASYLNQDPYKVIIGKTGSLPEAGFCLGQVTRHPDGQEVIAVVLGSDNHFGRFQEVKALTAWAFDTFRWPRGEE</sequence>
<evidence type="ECO:0000256" key="3">
    <source>
        <dbReference type="ARBA" id="ARBA00022801"/>
    </source>
</evidence>
<protein>
    <submittedName>
        <fullName evidence="12">D-alanyl-D-alanine carboxypeptidase</fullName>
    </submittedName>
</protein>
<evidence type="ECO:0000256" key="4">
    <source>
        <dbReference type="ARBA" id="ARBA00022960"/>
    </source>
</evidence>
<dbReference type="PANTHER" id="PTHR21581:SF26">
    <property type="entry name" value="D-ALANYL-D-ALANINE ENDOPEPTIDASE"/>
    <property type="match status" value="1"/>
</dbReference>
<dbReference type="GO" id="GO:0009252">
    <property type="term" value="P:peptidoglycan biosynthetic process"/>
    <property type="evidence" value="ECO:0007669"/>
    <property type="project" value="UniProtKB-KW"/>
</dbReference>
<evidence type="ECO:0000259" key="11">
    <source>
        <dbReference type="Pfam" id="PF00768"/>
    </source>
</evidence>
<evidence type="ECO:0000313" key="12">
    <source>
        <dbReference type="EMBL" id="MBE7525024.1"/>
    </source>
</evidence>
<evidence type="ECO:0000256" key="5">
    <source>
        <dbReference type="ARBA" id="ARBA00022984"/>
    </source>
</evidence>
<feature type="active site" description="Acyl-ester intermediate" evidence="7">
    <location>
        <position position="84"/>
    </location>
</feature>
<comment type="similarity">
    <text evidence="1 9">Belongs to the peptidase S11 family.</text>
</comment>
<gene>
    <name evidence="12" type="ORF">HS096_01345</name>
</gene>
<dbReference type="AlphaFoldDB" id="A0A928Y6D9"/>
<evidence type="ECO:0000313" key="13">
    <source>
        <dbReference type="Proteomes" id="UP000710385"/>
    </source>
</evidence>
<dbReference type="GO" id="GO:0071555">
    <property type="term" value="P:cell wall organization"/>
    <property type="evidence" value="ECO:0007669"/>
    <property type="project" value="UniProtKB-KW"/>
</dbReference>
<dbReference type="GO" id="GO:0009002">
    <property type="term" value="F:serine-type D-Ala-D-Ala carboxypeptidase activity"/>
    <property type="evidence" value="ECO:0007669"/>
    <property type="project" value="InterPro"/>
</dbReference>
<evidence type="ECO:0000256" key="7">
    <source>
        <dbReference type="PIRSR" id="PIRSR618044-1"/>
    </source>
</evidence>